<dbReference type="SUPFAM" id="SSF55724">
    <property type="entry name" value="Mog1p/PsbP-like"/>
    <property type="match status" value="1"/>
</dbReference>
<sequence length="337" mass="37825">MAAHAVKLQGFATPSGLTTTRAASWRECQRTKLVATRPGQYLHKGETRGKRVADGAARCCKQDEQAKAEGHQKAGRRDVLLAGAAALVAGTTLPRVARSEDAPIVEAPKNVFGLGESPPISTTVVEDTYRFGVLKDDLNAYQFKYPLETAKKRETLPWVETRAPERYSSAAPISSDARQRIVSERIDFTKSVTCTVSVGPPSEIFLKGTDPTGWKATAVANSVLMDRSSRRMSQGQRTAESEIEETRTKTIDGVPYFFYEHIQQRSPTTIEKRSDTFRHSYAVTAEREGYLYTLNISTPDVYWEDLEPVFRQAVESFRLLPPTKDYVPPWKDPWRFW</sequence>
<dbReference type="EMBL" id="DF237266">
    <property type="protein sequence ID" value="GAQ86869.1"/>
    <property type="molecule type" value="Genomic_DNA"/>
</dbReference>
<evidence type="ECO:0000313" key="3">
    <source>
        <dbReference type="Proteomes" id="UP000054558"/>
    </source>
</evidence>
<dbReference type="Pfam" id="PF01789">
    <property type="entry name" value="PsbP"/>
    <property type="match status" value="1"/>
</dbReference>
<proteinExistence type="predicted"/>
<evidence type="ECO:0000259" key="1">
    <source>
        <dbReference type="Pfam" id="PF01789"/>
    </source>
</evidence>
<dbReference type="OMA" id="YSSAEPM"/>
<dbReference type="InterPro" id="IPR016123">
    <property type="entry name" value="Mog1/PsbP_a/b/a-sand"/>
</dbReference>
<reference evidence="2 3" key="1">
    <citation type="journal article" date="2014" name="Nat. Commun.">
        <title>Klebsormidium flaccidum genome reveals primary factors for plant terrestrial adaptation.</title>
        <authorList>
            <person name="Hori K."/>
            <person name="Maruyama F."/>
            <person name="Fujisawa T."/>
            <person name="Togashi T."/>
            <person name="Yamamoto N."/>
            <person name="Seo M."/>
            <person name="Sato S."/>
            <person name="Yamada T."/>
            <person name="Mori H."/>
            <person name="Tajima N."/>
            <person name="Moriyama T."/>
            <person name="Ikeuchi M."/>
            <person name="Watanabe M."/>
            <person name="Wada H."/>
            <person name="Kobayashi K."/>
            <person name="Saito M."/>
            <person name="Masuda T."/>
            <person name="Sasaki-Sekimoto Y."/>
            <person name="Mashiguchi K."/>
            <person name="Awai K."/>
            <person name="Shimojima M."/>
            <person name="Masuda S."/>
            <person name="Iwai M."/>
            <person name="Nobusawa T."/>
            <person name="Narise T."/>
            <person name="Kondo S."/>
            <person name="Saito H."/>
            <person name="Sato R."/>
            <person name="Murakawa M."/>
            <person name="Ihara Y."/>
            <person name="Oshima-Yamada Y."/>
            <person name="Ohtaka K."/>
            <person name="Satoh M."/>
            <person name="Sonobe K."/>
            <person name="Ishii M."/>
            <person name="Ohtani R."/>
            <person name="Kanamori-Sato M."/>
            <person name="Honoki R."/>
            <person name="Miyazaki D."/>
            <person name="Mochizuki H."/>
            <person name="Umetsu J."/>
            <person name="Higashi K."/>
            <person name="Shibata D."/>
            <person name="Kamiya Y."/>
            <person name="Sato N."/>
            <person name="Nakamura Y."/>
            <person name="Tabata S."/>
            <person name="Ida S."/>
            <person name="Kurokawa K."/>
            <person name="Ohta H."/>
        </authorList>
    </citation>
    <scope>NUCLEOTIDE SEQUENCE [LARGE SCALE GENOMIC DNA]</scope>
    <source>
        <strain evidence="2 3">NIES-2285</strain>
    </source>
</reference>
<keyword evidence="3" id="KW-1185">Reference proteome</keyword>
<organism evidence="2 3">
    <name type="scientific">Klebsormidium nitens</name>
    <name type="common">Green alga</name>
    <name type="synonym">Ulothrix nitens</name>
    <dbReference type="NCBI Taxonomy" id="105231"/>
    <lineage>
        <taxon>Eukaryota</taxon>
        <taxon>Viridiplantae</taxon>
        <taxon>Streptophyta</taxon>
        <taxon>Klebsormidiophyceae</taxon>
        <taxon>Klebsormidiales</taxon>
        <taxon>Klebsormidiaceae</taxon>
        <taxon>Klebsormidium</taxon>
    </lineage>
</organism>
<dbReference type="GO" id="GO:0009654">
    <property type="term" value="C:photosystem II oxygen evolving complex"/>
    <property type="evidence" value="ECO:0007669"/>
    <property type="project" value="InterPro"/>
</dbReference>
<protein>
    <recommendedName>
        <fullName evidence="1">PsbP C-terminal domain-containing protein</fullName>
    </recommendedName>
</protein>
<dbReference type="OrthoDB" id="1903117at2759"/>
<name>A0A1Y1IBR5_KLENI</name>
<dbReference type="Gene3D" id="3.40.1000.10">
    <property type="entry name" value="Mog1/PsbP, alpha/beta/alpha sandwich"/>
    <property type="match status" value="1"/>
</dbReference>
<dbReference type="GO" id="GO:0019898">
    <property type="term" value="C:extrinsic component of membrane"/>
    <property type="evidence" value="ECO:0007669"/>
    <property type="project" value="InterPro"/>
</dbReference>
<accession>A0A1Y1IBR5</accession>
<dbReference type="Proteomes" id="UP000054558">
    <property type="component" value="Unassembled WGS sequence"/>
</dbReference>
<gene>
    <name evidence="2" type="ORF">KFL_003170080</name>
</gene>
<dbReference type="PANTHER" id="PTHR31407">
    <property type="match status" value="1"/>
</dbReference>
<dbReference type="GO" id="GO:0005509">
    <property type="term" value="F:calcium ion binding"/>
    <property type="evidence" value="ECO:0007669"/>
    <property type="project" value="InterPro"/>
</dbReference>
<dbReference type="GO" id="GO:0009535">
    <property type="term" value="C:chloroplast thylakoid membrane"/>
    <property type="evidence" value="ECO:0000318"/>
    <property type="project" value="GO_Central"/>
</dbReference>
<dbReference type="InterPro" id="IPR002683">
    <property type="entry name" value="PsbP_C"/>
</dbReference>
<dbReference type="GO" id="GO:0048564">
    <property type="term" value="P:photosystem I assembly"/>
    <property type="evidence" value="ECO:0000318"/>
    <property type="project" value="GO_Central"/>
</dbReference>
<dbReference type="PANTHER" id="PTHR31407:SF7">
    <property type="entry name" value="PSBP DOMAIN-CONTAINING PROTEIN 5, CHLOROPLASTIC"/>
    <property type="match status" value="1"/>
</dbReference>
<feature type="domain" description="PsbP C-terminal" evidence="1">
    <location>
        <begin position="217"/>
        <end position="318"/>
    </location>
</feature>
<dbReference type="STRING" id="105231.A0A1Y1IBR5"/>
<dbReference type="AlphaFoldDB" id="A0A1Y1IBR5"/>
<evidence type="ECO:0000313" key="2">
    <source>
        <dbReference type="EMBL" id="GAQ86869.1"/>
    </source>
</evidence>